<dbReference type="OrthoDB" id="6157309at2759"/>
<keyword evidence="6 8" id="KW-0675">Receptor</keyword>
<keyword evidence="5 10" id="KW-0472">Membrane</keyword>
<dbReference type="Proteomes" id="UP000507470">
    <property type="component" value="Unassembled WGS sequence"/>
</dbReference>
<name>A0A6J8AZM3_MYTCO</name>
<evidence type="ECO:0000256" key="1">
    <source>
        <dbReference type="ARBA" id="ARBA00004141"/>
    </source>
</evidence>
<feature type="compositionally biased region" description="Low complexity" evidence="9">
    <location>
        <begin position="296"/>
        <end position="310"/>
    </location>
</feature>
<evidence type="ECO:0000256" key="3">
    <source>
        <dbReference type="ARBA" id="ARBA00022989"/>
    </source>
</evidence>
<dbReference type="CDD" id="cd00637">
    <property type="entry name" value="7tm_classA_rhodopsin-like"/>
    <property type="match status" value="1"/>
</dbReference>
<feature type="transmembrane region" description="Helical" evidence="10">
    <location>
        <begin position="477"/>
        <end position="501"/>
    </location>
</feature>
<dbReference type="Pfam" id="PF00001">
    <property type="entry name" value="7tm_1"/>
    <property type="match status" value="1"/>
</dbReference>
<dbReference type="InterPro" id="IPR000276">
    <property type="entry name" value="GPCR_Rhodpsn"/>
</dbReference>
<dbReference type="PROSITE" id="PS50262">
    <property type="entry name" value="G_PROTEIN_RECEP_F1_2"/>
    <property type="match status" value="1"/>
</dbReference>
<gene>
    <name evidence="12" type="ORF">MCOR_12152</name>
</gene>
<dbReference type="PROSITE" id="PS00237">
    <property type="entry name" value="G_PROTEIN_RECEP_F1_1"/>
    <property type="match status" value="1"/>
</dbReference>
<keyword evidence="2 8" id="KW-0812">Transmembrane</keyword>
<feature type="transmembrane region" description="Helical" evidence="10">
    <location>
        <begin position="99"/>
        <end position="117"/>
    </location>
</feature>
<dbReference type="PRINTS" id="PR00237">
    <property type="entry name" value="GPCRRHODOPSN"/>
</dbReference>
<proteinExistence type="inferred from homology"/>
<comment type="subcellular location">
    <subcellularLocation>
        <location evidence="1">Membrane</location>
        <topology evidence="1">Multi-pass membrane protein</topology>
    </subcellularLocation>
</comment>
<evidence type="ECO:0000256" key="6">
    <source>
        <dbReference type="ARBA" id="ARBA00023170"/>
    </source>
</evidence>
<evidence type="ECO:0000313" key="13">
    <source>
        <dbReference type="Proteomes" id="UP000507470"/>
    </source>
</evidence>
<feature type="transmembrane region" description="Helical" evidence="10">
    <location>
        <begin position="138"/>
        <end position="161"/>
    </location>
</feature>
<evidence type="ECO:0000256" key="5">
    <source>
        <dbReference type="ARBA" id="ARBA00023136"/>
    </source>
</evidence>
<dbReference type="GO" id="GO:0004930">
    <property type="term" value="F:G protein-coupled receptor activity"/>
    <property type="evidence" value="ECO:0007669"/>
    <property type="project" value="UniProtKB-KW"/>
</dbReference>
<dbReference type="InterPro" id="IPR017452">
    <property type="entry name" value="GPCR_Rhodpsn_7TM"/>
</dbReference>
<keyword evidence="3 10" id="KW-1133">Transmembrane helix</keyword>
<dbReference type="PANTHER" id="PTHR45695">
    <property type="entry name" value="LEUCOKININ RECEPTOR-RELATED"/>
    <property type="match status" value="1"/>
</dbReference>
<dbReference type="SUPFAM" id="SSF81321">
    <property type="entry name" value="Family A G protein-coupled receptor-like"/>
    <property type="match status" value="1"/>
</dbReference>
<feature type="compositionally biased region" description="Basic and acidic residues" evidence="9">
    <location>
        <begin position="329"/>
        <end position="344"/>
    </location>
</feature>
<feature type="region of interest" description="Disordered" evidence="9">
    <location>
        <begin position="233"/>
        <end position="255"/>
    </location>
</feature>
<feature type="region of interest" description="Disordered" evidence="9">
    <location>
        <begin position="289"/>
        <end position="345"/>
    </location>
</feature>
<dbReference type="PANTHER" id="PTHR45695:SF15">
    <property type="entry name" value="OPSIN RH2"/>
    <property type="match status" value="1"/>
</dbReference>
<evidence type="ECO:0000256" key="2">
    <source>
        <dbReference type="ARBA" id="ARBA00022692"/>
    </source>
</evidence>
<evidence type="ECO:0000256" key="10">
    <source>
        <dbReference type="SAM" id="Phobius"/>
    </source>
</evidence>
<evidence type="ECO:0000313" key="12">
    <source>
        <dbReference type="EMBL" id="CAC5374941.1"/>
    </source>
</evidence>
<feature type="transmembrane region" description="Helical" evidence="10">
    <location>
        <begin position="193"/>
        <end position="213"/>
    </location>
</feature>
<evidence type="ECO:0000256" key="4">
    <source>
        <dbReference type="ARBA" id="ARBA00023040"/>
    </source>
</evidence>
<dbReference type="Gene3D" id="1.20.1070.10">
    <property type="entry name" value="Rhodopsin 7-helix transmembrane proteins"/>
    <property type="match status" value="2"/>
</dbReference>
<feature type="compositionally biased region" description="Polar residues" evidence="9">
    <location>
        <begin position="239"/>
        <end position="255"/>
    </location>
</feature>
<keyword evidence="13" id="KW-1185">Reference proteome</keyword>
<feature type="domain" description="G-protein coupled receptors family 1 profile" evidence="11">
    <location>
        <begin position="39"/>
        <end position="498"/>
    </location>
</feature>
<organism evidence="12 13">
    <name type="scientific">Mytilus coruscus</name>
    <name type="common">Sea mussel</name>
    <dbReference type="NCBI Taxonomy" id="42192"/>
    <lineage>
        <taxon>Eukaryota</taxon>
        <taxon>Metazoa</taxon>
        <taxon>Spiralia</taxon>
        <taxon>Lophotrochozoa</taxon>
        <taxon>Mollusca</taxon>
        <taxon>Bivalvia</taxon>
        <taxon>Autobranchia</taxon>
        <taxon>Pteriomorphia</taxon>
        <taxon>Mytilida</taxon>
        <taxon>Mytiloidea</taxon>
        <taxon>Mytilidae</taxon>
        <taxon>Mytilinae</taxon>
        <taxon>Mytilus</taxon>
    </lineage>
</organism>
<protein>
    <recommendedName>
        <fullName evidence="11">G-protein coupled receptors family 1 profile domain-containing protein</fullName>
    </recommendedName>
</protein>
<comment type="similarity">
    <text evidence="8">Belongs to the G-protein coupled receptor 1 family.</text>
</comment>
<dbReference type="EMBL" id="CACVKT020002094">
    <property type="protein sequence ID" value="CAC5374941.1"/>
    <property type="molecule type" value="Genomic_DNA"/>
</dbReference>
<accession>A0A6J8AZM3</accession>
<reference evidence="12 13" key="1">
    <citation type="submission" date="2020-06" db="EMBL/GenBank/DDBJ databases">
        <authorList>
            <person name="Li R."/>
            <person name="Bekaert M."/>
        </authorList>
    </citation>
    <scope>NUCLEOTIDE SEQUENCE [LARGE SCALE GENOMIC DNA]</scope>
    <source>
        <strain evidence="13">wild</strain>
    </source>
</reference>
<keyword evidence="4 8" id="KW-0297">G-protein coupled receptor</keyword>
<feature type="transmembrane region" description="Helical" evidence="10">
    <location>
        <begin position="436"/>
        <end position="457"/>
    </location>
</feature>
<feature type="transmembrane region" description="Helical" evidence="10">
    <location>
        <begin position="59"/>
        <end position="79"/>
    </location>
</feature>
<keyword evidence="7 8" id="KW-0807">Transducer</keyword>
<dbReference type="GO" id="GO:0005886">
    <property type="term" value="C:plasma membrane"/>
    <property type="evidence" value="ECO:0007669"/>
    <property type="project" value="TreeGrafter"/>
</dbReference>
<evidence type="ECO:0000256" key="9">
    <source>
        <dbReference type="SAM" id="MobiDB-lite"/>
    </source>
</evidence>
<sequence length="546" mass="61813">MSQNTTSSYALETLNDDMAHRLLPVIIIVGLYMIVGLFGNPLVAIYYGFYAKNTPSHHFILSLSLLDLVMCCVDMPLEIVDLRHYYNFESVAACKCLRFISYFCSIASGCILLAIATDRYRKICQPFKKQITLKMTKIMIGSACLFSLFVSWPSLVFYTVVRVNVTKVPALEGFDCTLLKDDEYTALVTAYNIFQFVCFIFAITSLTVLYTLIGRKLYQLRSFKFYATKDTARSDKGQHSSSYTSYSDNETPRSTNLHRLSSHMIEIPDEIDDKPLATIKVLSSGSSYYNKSRPTSASSGYKSASFSSRGSKIHPERKENDESSLSEARISRTKSDVTPKRTKSDVTNGVIKGVSISSIEIPERLRYNGSVKYAFSERSIMSKFGSSISKVSHLTEYDDAYFTPENQTETRDANPVGDIDDSGKKLKAQNIRTTKYTVIMLSITITFVLTYLPYLGLITWRTLEEDRLSEIMTKSELVALELFLRSFLISSIANPFIYGFLNTGFRNFVKNVFKKCCWCCPCLKEKVNKFSETDHSYSNETTNKTT</sequence>
<dbReference type="AlphaFoldDB" id="A0A6J8AZM3"/>
<evidence type="ECO:0000256" key="8">
    <source>
        <dbReference type="RuleBase" id="RU000688"/>
    </source>
</evidence>
<evidence type="ECO:0000259" key="11">
    <source>
        <dbReference type="PROSITE" id="PS50262"/>
    </source>
</evidence>
<evidence type="ECO:0000256" key="7">
    <source>
        <dbReference type="ARBA" id="ARBA00023224"/>
    </source>
</evidence>
<feature type="transmembrane region" description="Helical" evidence="10">
    <location>
        <begin position="22"/>
        <end position="47"/>
    </location>
</feature>